<dbReference type="Gene3D" id="3.40.630.30">
    <property type="match status" value="1"/>
</dbReference>
<dbReference type="InterPro" id="IPR000182">
    <property type="entry name" value="GNAT_dom"/>
</dbReference>
<sequence>MLAFATEPFTQLEAEARPLTAAHWSEVEAPLHGNAAYGLDAARYARLEDLGMLHVSAARAPDGALAGYAAFTLVPCPHRQGMLLAALDGLYLAPLARGGFTALGLLRHAEAELRQRGAGLVQYSSPASRPCDALYRRLGAHHTETIWHKELC</sequence>
<organism evidence="2">
    <name type="scientific">uncultured Desulfovibrio sp</name>
    <dbReference type="NCBI Taxonomy" id="167968"/>
    <lineage>
        <taxon>Bacteria</taxon>
        <taxon>Pseudomonadati</taxon>
        <taxon>Thermodesulfobacteriota</taxon>
        <taxon>Desulfovibrionia</taxon>
        <taxon>Desulfovibrionales</taxon>
        <taxon>Desulfovibrionaceae</taxon>
        <taxon>Desulfovibrio</taxon>
        <taxon>environmental samples</taxon>
    </lineage>
</organism>
<dbReference type="InterPro" id="IPR016181">
    <property type="entry name" value="Acyl_CoA_acyltransferase"/>
</dbReference>
<evidence type="ECO:0000259" key="1">
    <source>
        <dbReference type="PROSITE" id="PS51186"/>
    </source>
</evidence>
<name>A0A212L8V7_9BACT</name>
<gene>
    <name evidence="2" type="ORF">KL86DES1_21639</name>
</gene>
<dbReference type="PROSITE" id="PS51186">
    <property type="entry name" value="GNAT"/>
    <property type="match status" value="1"/>
</dbReference>
<dbReference type="RefSeq" id="WP_179980936.1">
    <property type="nucleotide sequence ID" value="NZ_LT608333.1"/>
</dbReference>
<reference evidence="2" key="1">
    <citation type="submission" date="2016-08" db="EMBL/GenBank/DDBJ databases">
        <authorList>
            <person name="Seilhamer J.J."/>
        </authorList>
    </citation>
    <scope>NUCLEOTIDE SEQUENCE</scope>
    <source>
        <strain evidence="2">86-1</strain>
    </source>
</reference>
<evidence type="ECO:0000313" key="2">
    <source>
        <dbReference type="EMBL" id="SCM73948.1"/>
    </source>
</evidence>
<accession>A0A212L8V7</accession>
<dbReference type="EMBL" id="FMJC01000002">
    <property type="protein sequence ID" value="SCM73948.1"/>
    <property type="molecule type" value="Genomic_DNA"/>
</dbReference>
<proteinExistence type="predicted"/>
<dbReference type="GO" id="GO:0016747">
    <property type="term" value="F:acyltransferase activity, transferring groups other than amino-acyl groups"/>
    <property type="evidence" value="ECO:0007669"/>
    <property type="project" value="InterPro"/>
</dbReference>
<dbReference type="SUPFAM" id="SSF55729">
    <property type="entry name" value="Acyl-CoA N-acyltransferases (Nat)"/>
    <property type="match status" value="1"/>
</dbReference>
<feature type="domain" description="N-acetyltransferase" evidence="1">
    <location>
        <begin position="14"/>
        <end position="152"/>
    </location>
</feature>
<protein>
    <submittedName>
        <fullName evidence="2">GCN5-related N-acetyltransferase</fullName>
    </submittedName>
</protein>
<keyword evidence="2" id="KW-0808">Transferase</keyword>
<dbReference type="AlphaFoldDB" id="A0A212L8V7"/>